<comment type="similarity">
    <text evidence="2">Belongs to the glycosyl hydrolase 29 family.</text>
</comment>
<dbReference type="InterPro" id="IPR057739">
    <property type="entry name" value="Glyco_hydro_29_N"/>
</dbReference>
<dbReference type="Gene3D" id="2.60.120.260">
    <property type="entry name" value="Galactose-binding domain-like"/>
    <property type="match status" value="1"/>
</dbReference>
<evidence type="ECO:0000259" key="9">
    <source>
        <dbReference type="Pfam" id="PF01120"/>
    </source>
</evidence>
<dbReference type="InterPro" id="IPR008979">
    <property type="entry name" value="Galactose-bd-like_sf"/>
</dbReference>
<dbReference type="PRINTS" id="PR00741">
    <property type="entry name" value="GLHYDRLASE29"/>
</dbReference>
<sequence length="459" mass="52086">MRFYRRVLCTAMLMAASLAGTVSAQNFVDVKPSPQQLHWQDLEFGVIVHFGTNTFLDREWGDGTADPKVFNPDHVDPDQWARAAKSAGAHYLVLVAKHHDGFALWPTEQTDYSLKRSPWMGGKGDLVRMTEEAVRKEGLEFGIYLSPWDRHEPRYKDPAAYDKYYMAEMDELVQGYGPLVEWWLDGAGSGGHVYDFKKYMEELRTYQSNTMVFADVGLFDYGDIRWVGQEDGHIRWENWNVIDRHGQLRWRPVEVDTPLHKLQWFWHPNSDQTLKSVAELLDIWENSVGRGGQLMLGLAPNRHGQLPQADVTRLQEFGAALQARYGLDKDLAHQYLANNSAVASAIDGNPDTFWSAPDGSHSGMIEVDFPQPVTFDHALSMEWLNEGQCVESYAIEAWDGAGKPWKTLIRAQAIGHMKLDRFTPVTTTRVRLNILASTCTARIREFQLFNVGDQPAGAP</sequence>
<dbReference type="Gene3D" id="3.20.20.80">
    <property type="entry name" value="Glycosidases"/>
    <property type="match status" value="1"/>
</dbReference>
<evidence type="ECO:0000256" key="3">
    <source>
        <dbReference type="ARBA" id="ARBA00012662"/>
    </source>
</evidence>
<dbReference type="InterPro" id="IPR016286">
    <property type="entry name" value="FUC_metazoa-typ"/>
</dbReference>
<dbReference type="Pfam" id="PF00754">
    <property type="entry name" value="F5_F8_type_C"/>
    <property type="match status" value="1"/>
</dbReference>
<comment type="caution">
    <text evidence="10">The sequence shown here is derived from an EMBL/GenBank/DDBJ whole genome shotgun (WGS) entry which is preliminary data.</text>
</comment>
<protein>
    <recommendedName>
        <fullName evidence="3">alpha-L-fucosidase</fullName>
        <ecNumber evidence="3">3.2.1.51</ecNumber>
    </recommendedName>
</protein>
<dbReference type="EC" id="3.2.1.51" evidence="3"/>
<feature type="domain" description="Glycoside hydrolase family 29 N-terminal" evidence="9">
    <location>
        <begin position="68"/>
        <end position="322"/>
    </location>
</feature>
<keyword evidence="4 7" id="KW-0732">Signal</keyword>
<name>A0ABR9GAJ7_9GAMM</name>
<feature type="domain" description="F5/8 type C" evidence="8">
    <location>
        <begin position="339"/>
        <end position="440"/>
    </location>
</feature>
<keyword evidence="6" id="KW-0326">Glycosidase</keyword>
<dbReference type="InterPro" id="IPR000933">
    <property type="entry name" value="Glyco_hydro_29"/>
</dbReference>
<evidence type="ECO:0000256" key="4">
    <source>
        <dbReference type="ARBA" id="ARBA00022729"/>
    </source>
</evidence>
<dbReference type="PANTHER" id="PTHR10030">
    <property type="entry name" value="ALPHA-L-FUCOSIDASE"/>
    <property type="match status" value="1"/>
</dbReference>
<keyword evidence="5" id="KW-0378">Hydrolase</keyword>
<evidence type="ECO:0000256" key="2">
    <source>
        <dbReference type="ARBA" id="ARBA00007951"/>
    </source>
</evidence>
<reference evidence="10 11" key="1">
    <citation type="submission" date="2020-09" db="EMBL/GenBank/DDBJ databases">
        <title>Dyella sp. 7MK23 isolated from forest soil.</title>
        <authorList>
            <person name="Fu J."/>
        </authorList>
    </citation>
    <scope>NUCLEOTIDE SEQUENCE [LARGE SCALE GENOMIC DNA]</scope>
    <source>
        <strain evidence="10 11">7MK23</strain>
    </source>
</reference>
<evidence type="ECO:0000256" key="5">
    <source>
        <dbReference type="ARBA" id="ARBA00022801"/>
    </source>
</evidence>
<evidence type="ECO:0000259" key="8">
    <source>
        <dbReference type="Pfam" id="PF00754"/>
    </source>
</evidence>
<dbReference type="SMART" id="SM00812">
    <property type="entry name" value="Alpha_L_fucos"/>
    <property type="match status" value="1"/>
</dbReference>
<dbReference type="InterPro" id="IPR017853">
    <property type="entry name" value="GH"/>
</dbReference>
<dbReference type="SUPFAM" id="SSF51445">
    <property type="entry name" value="(Trans)glycosidases"/>
    <property type="match status" value="1"/>
</dbReference>
<evidence type="ECO:0000256" key="7">
    <source>
        <dbReference type="SAM" id="SignalP"/>
    </source>
</evidence>
<dbReference type="Proteomes" id="UP000651010">
    <property type="component" value="Unassembled WGS sequence"/>
</dbReference>
<evidence type="ECO:0000313" key="10">
    <source>
        <dbReference type="EMBL" id="MBE1161060.1"/>
    </source>
</evidence>
<evidence type="ECO:0000256" key="6">
    <source>
        <dbReference type="ARBA" id="ARBA00023295"/>
    </source>
</evidence>
<evidence type="ECO:0000256" key="1">
    <source>
        <dbReference type="ARBA" id="ARBA00004071"/>
    </source>
</evidence>
<dbReference type="Pfam" id="PF01120">
    <property type="entry name" value="Alpha_L_fucos"/>
    <property type="match status" value="1"/>
</dbReference>
<accession>A0ABR9GAJ7</accession>
<feature type="chain" id="PRO_5046350532" description="alpha-L-fucosidase" evidence="7">
    <location>
        <begin position="25"/>
        <end position="459"/>
    </location>
</feature>
<comment type="function">
    <text evidence="1">Alpha-L-fucosidase is responsible for hydrolyzing the alpha-1,6-linked fucose joined to the reducing-end N-acetylglucosamine of the carbohydrate moieties of glycoproteins.</text>
</comment>
<dbReference type="InterPro" id="IPR000421">
    <property type="entry name" value="FA58C"/>
</dbReference>
<dbReference type="SUPFAM" id="SSF49785">
    <property type="entry name" value="Galactose-binding domain-like"/>
    <property type="match status" value="1"/>
</dbReference>
<keyword evidence="11" id="KW-1185">Reference proteome</keyword>
<dbReference type="PANTHER" id="PTHR10030:SF37">
    <property type="entry name" value="ALPHA-L-FUCOSIDASE-RELATED"/>
    <property type="match status" value="1"/>
</dbReference>
<gene>
    <name evidence="10" type="ORF">IGX34_11725</name>
</gene>
<evidence type="ECO:0000313" key="11">
    <source>
        <dbReference type="Proteomes" id="UP000651010"/>
    </source>
</evidence>
<organism evidence="10 11">
    <name type="scientific">Dyella acidiphila</name>
    <dbReference type="NCBI Taxonomy" id="2775866"/>
    <lineage>
        <taxon>Bacteria</taxon>
        <taxon>Pseudomonadati</taxon>
        <taxon>Pseudomonadota</taxon>
        <taxon>Gammaproteobacteria</taxon>
        <taxon>Lysobacterales</taxon>
        <taxon>Rhodanobacteraceae</taxon>
        <taxon>Dyella</taxon>
    </lineage>
</organism>
<dbReference type="EMBL" id="JACZZA010000006">
    <property type="protein sequence ID" value="MBE1161060.1"/>
    <property type="molecule type" value="Genomic_DNA"/>
</dbReference>
<feature type="signal peptide" evidence="7">
    <location>
        <begin position="1"/>
        <end position="24"/>
    </location>
</feature>
<proteinExistence type="inferred from homology"/>